<comment type="caution">
    <text evidence="1">The sequence shown here is derived from an EMBL/GenBank/DDBJ whole genome shotgun (WGS) entry which is preliminary data.</text>
</comment>
<dbReference type="EMBL" id="CM042886">
    <property type="protein sequence ID" value="KAI4340954.1"/>
    <property type="molecule type" value="Genomic_DNA"/>
</dbReference>
<evidence type="ECO:0000313" key="1">
    <source>
        <dbReference type="EMBL" id="KAI4340954.1"/>
    </source>
</evidence>
<keyword evidence="2" id="KW-1185">Reference proteome</keyword>
<dbReference type="Proteomes" id="UP001057402">
    <property type="component" value="Chromosome 7"/>
</dbReference>
<proteinExistence type="predicted"/>
<evidence type="ECO:0000313" key="2">
    <source>
        <dbReference type="Proteomes" id="UP001057402"/>
    </source>
</evidence>
<sequence>MADFHLETNPRVPGSPLPGTPHELAPAFPAQRFLRLPFCEDLPPSSPLGLTWTPCHARNLWSGSTRARLMEGDSLTSFSTRGGIRCWCGSHAKIEGRGGHAAVPHNSVDPGLAASSTILALQQLV</sequence>
<protein>
    <submittedName>
        <fullName evidence="1">Uncharacterized protein</fullName>
    </submittedName>
</protein>
<organism evidence="1 2">
    <name type="scientific">Melastoma candidum</name>
    <dbReference type="NCBI Taxonomy" id="119954"/>
    <lineage>
        <taxon>Eukaryota</taxon>
        <taxon>Viridiplantae</taxon>
        <taxon>Streptophyta</taxon>
        <taxon>Embryophyta</taxon>
        <taxon>Tracheophyta</taxon>
        <taxon>Spermatophyta</taxon>
        <taxon>Magnoliopsida</taxon>
        <taxon>eudicotyledons</taxon>
        <taxon>Gunneridae</taxon>
        <taxon>Pentapetalae</taxon>
        <taxon>rosids</taxon>
        <taxon>malvids</taxon>
        <taxon>Myrtales</taxon>
        <taxon>Melastomataceae</taxon>
        <taxon>Melastomatoideae</taxon>
        <taxon>Melastomateae</taxon>
        <taxon>Melastoma</taxon>
    </lineage>
</organism>
<reference evidence="2" key="1">
    <citation type="journal article" date="2023" name="Front. Plant Sci.">
        <title>Chromosomal-level genome assembly of Melastoma candidum provides insights into trichome evolution.</title>
        <authorList>
            <person name="Zhong Y."/>
            <person name="Wu W."/>
            <person name="Sun C."/>
            <person name="Zou P."/>
            <person name="Liu Y."/>
            <person name="Dai S."/>
            <person name="Zhou R."/>
        </authorList>
    </citation>
    <scope>NUCLEOTIDE SEQUENCE [LARGE SCALE GENOMIC DNA]</scope>
</reference>
<name>A0ACB9NZH4_9MYRT</name>
<accession>A0ACB9NZH4</accession>
<gene>
    <name evidence="1" type="ORF">MLD38_025741</name>
</gene>